<dbReference type="GO" id="GO:0005886">
    <property type="term" value="C:plasma membrane"/>
    <property type="evidence" value="ECO:0007669"/>
    <property type="project" value="UniProtKB-SubCell"/>
</dbReference>
<feature type="transmembrane region" description="Helical" evidence="6">
    <location>
        <begin position="395"/>
        <end position="419"/>
    </location>
</feature>
<dbReference type="PANTHER" id="PTHR34820">
    <property type="entry name" value="INNER MEMBRANE PROTEIN YEBZ"/>
    <property type="match status" value="1"/>
</dbReference>
<feature type="transmembrane region" description="Helical" evidence="6">
    <location>
        <begin position="480"/>
        <end position="500"/>
    </location>
</feature>
<protein>
    <submittedName>
        <fullName evidence="11">Unannotated protein</fullName>
    </submittedName>
</protein>
<accession>A0A6J7HRN7</accession>
<evidence type="ECO:0000313" key="12">
    <source>
        <dbReference type="EMBL" id="CAB5056259.1"/>
    </source>
</evidence>
<keyword evidence="3 6" id="KW-0812">Transmembrane</keyword>
<reference evidence="11" key="1">
    <citation type="submission" date="2020-05" db="EMBL/GenBank/DDBJ databases">
        <authorList>
            <person name="Chiriac C."/>
            <person name="Salcher M."/>
            <person name="Ghai R."/>
            <person name="Kavagutti S V."/>
        </authorList>
    </citation>
    <scope>NUCLEOTIDE SEQUENCE</scope>
</reference>
<evidence type="ECO:0000256" key="5">
    <source>
        <dbReference type="ARBA" id="ARBA00023136"/>
    </source>
</evidence>
<gene>
    <name evidence="8" type="ORF">UFOPK2289_01183</name>
    <name evidence="9" type="ORF">UFOPK2822_00096</name>
    <name evidence="10" type="ORF">UFOPK3346_00077</name>
    <name evidence="11" type="ORF">UFOPK3670_00527</name>
    <name evidence="12" type="ORF">UFOPK4308_00577</name>
</gene>
<name>A0A6J7HRN7_9ZZZZ</name>
<organism evidence="11">
    <name type="scientific">freshwater metagenome</name>
    <dbReference type="NCBI Taxonomy" id="449393"/>
    <lineage>
        <taxon>unclassified sequences</taxon>
        <taxon>metagenomes</taxon>
        <taxon>ecological metagenomes</taxon>
    </lineage>
</organism>
<dbReference type="PANTHER" id="PTHR34820:SF4">
    <property type="entry name" value="INNER MEMBRANE PROTEIN YEBZ"/>
    <property type="match status" value="1"/>
</dbReference>
<feature type="domain" description="Copper resistance protein D" evidence="7">
    <location>
        <begin position="195"/>
        <end position="291"/>
    </location>
</feature>
<evidence type="ECO:0000256" key="2">
    <source>
        <dbReference type="ARBA" id="ARBA00022475"/>
    </source>
</evidence>
<evidence type="ECO:0000256" key="4">
    <source>
        <dbReference type="ARBA" id="ARBA00022989"/>
    </source>
</evidence>
<evidence type="ECO:0000313" key="10">
    <source>
        <dbReference type="EMBL" id="CAB4855476.1"/>
    </source>
</evidence>
<evidence type="ECO:0000313" key="8">
    <source>
        <dbReference type="EMBL" id="CAB4671882.1"/>
    </source>
</evidence>
<dbReference type="InterPro" id="IPR019108">
    <property type="entry name" value="Caa3_assmbl_CtaG-rel"/>
</dbReference>
<dbReference type="EMBL" id="CAEZZC010000001">
    <property type="protein sequence ID" value="CAB4739854.1"/>
    <property type="molecule type" value="Genomic_DNA"/>
</dbReference>
<dbReference type="EMBL" id="CAFBLE010000001">
    <property type="protein sequence ID" value="CAB4855476.1"/>
    <property type="molecule type" value="Genomic_DNA"/>
</dbReference>
<dbReference type="EMBL" id="CAFBMV010000003">
    <property type="protein sequence ID" value="CAB4918935.1"/>
    <property type="molecule type" value="Genomic_DNA"/>
</dbReference>
<feature type="transmembrane region" description="Helical" evidence="6">
    <location>
        <begin position="131"/>
        <end position="150"/>
    </location>
</feature>
<dbReference type="InterPro" id="IPR032694">
    <property type="entry name" value="CopC/D"/>
</dbReference>
<sequence length="633" mass="67895">MISLAASIATSGPLVGAMTTISKFIGVTSSFFLVGTLLAAGFLLTDNHGKLEPAALQLRIVALWSSAVWAISSLINIIFTLANILGSSIGSALDPTTIRSFITQITLGQYLFFQFLVGLFAFAVSMRLKKVGGVILLLILVVLGIIAPIFQSHSASSGSHALAIGSLAIHVIALSLWVGGVFGLGILDSKDRAIATPRFSQLALWAAIAVVGSGTANAWARLNFLSAWHSTYALVVVAKTLLTVSLIFIGYLHRKNLSSKNPLSIDWQKFARLIMVELIIMIGALALGAWLSSNKPPSPAGDPKFSAAITVAGLPMPGTPTLSRLLLLYNPDALFLGFLVLAVALYSKGVLILKRRGDKWPVGRSAAFVVAIIAIDYATSGGFGVYAHFSFSYHMIAHMILGMIAPIGLVLSAPITLALRTLPQSRDHQERGVRGTLVAALHSKLAGFWVNPVVALLIFDGSLFALYFTSLFGGMMQSHTGHLVMDVHFVLSGFLFFHVIIGVDPNPKRAPYIARIVTLFAAMSIHAFFSIAVMSSTTLLDGGYFAQLKAPWISDLLADQHLGGAIGWAMGEIPILLALIATFIQWVRDDSKEAKRIDKNTERLAAMGQPDELAEYNTYLAQLAERDRNGKSI</sequence>
<evidence type="ECO:0000256" key="3">
    <source>
        <dbReference type="ARBA" id="ARBA00022692"/>
    </source>
</evidence>
<feature type="transmembrane region" description="Helical" evidence="6">
    <location>
        <begin position="162"/>
        <end position="187"/>
    </location>
</feature>
<feature type="transmembrane region" description="Helical" evidence="6">
    <location>
        <begin position="232"/>
        <end position="252"/>
    </location>
</feature>
<dbReference type="EMBL" id="CAFBQL010000003">
    <property type="protein sequence ID" value="CAB5056259.1"/>
    <property type="molecule type" value="Genomic_DNA"/>
</dbReference>
<evidence type="ECO:0000313" key="11">
    <source>
        <dbReference type="EMBL" id="CAB4918935.1"/>
    </source>
</evidence>
<feature type="transmembrane region" description="Helical" evidence="6">
    <location>
        <begin position="565"/>
        <end position="587"/>
    </location>
</feature>
<feature type="transmembrane region" description="Helical" evidence="6">
    <location>
        <begin position="101"/>
        <end position="124"/>
    </location>
</feature>
<feature type="transmembrane region" description="Helical" evidence="6">
    <location>
        <begin position="448"/>
        <end position="468"/>
    </location>
</feature>
<keyword evidence="4 6" id="KW-1133">Transmembrane helix</keyword>
<feature type="transmembrane region" description="Helical" evidence="6">
    <location>
        <begin position="199"/>
        <end position="220"/>
    </location>
</feature>
<dbReference type="Pfam" id="PF09678">
    <property type="entry name" value="Caa3_CtaG"/>
    <property type="match status" value="1"/>
</dbReference>
<feature type="transmembrane region" description="Helical" evidence="6">
    <location>
        <begin position="512"/>
        <end position="534"/>
    </location>
</feature>
<evidence type="ECO:0000259" key="7">
    <source>
        <dbReference type="Pfam" id="PF05425"/>
    </source>
</evidence>
<comment type="subcellular location">
    <subcellularLocation>
        <location evidence="1">Cell membrane</location>
        <topology evidence="1">Multi-pass membrane protein</topology>
    </subcellularLocation>
</comment>
<feature type="transmembrane region" description="Helical" evidence="6">
    <location>
        <begin position="333"/>
        <end position="353"/>
    </location>
</feature>
<feature type="transmembrane region" description="Helical" evidence="6">
    <location>
        <begin position="27"/>
        <end position="44"/>
    </location>
</feature>
<dbReference type="EMBL" id="CAEZWT010000043">
    <property type="protein sequence ID" value="CAB4671882.1"/>
    <property type="molecule type" value="Genomic_DNA"/>
</dbReference>
<evidence type="ECO:0000313" key="9">
    <source>
        <dbReference type="EMBL" id="CAB4739854.1"/>
    </source>
</evidence>
<dbReference type="GO" id="GO:0006825">
    <property type="term" value="P:copper ion transport"/>
    <property type="evidence" value="ECO:0007669"/>
    <property type="project" value="InterPro"/>
</dbReference>
<keyword evidence="5 6" id="KW-0472">Membrane</keyword>
<dbReference type="AlphaFoldDB" id="A0A6J7HRN7"/>
<keyword evidence="2" id="KW-1003">Cell membrane</keyword>
<dbReference type="InterPro" id="IPR008457">
    <property type="entry name" value="Cu-R_CopD_dom"/>
</dbReference>
<evidence type="ECO:0000256" key="6">
    <source>
        <dbReference type="SAM" id="Phobius"/>
    </source>
</evidence>
<dbReference type="Pfam" id="PF05425">
    <property type="entry name" value="CopD"/>
    <property type="match status" value="1"/>
</dbReference>
<feature type="transmembrane region" description="Helical" evidence="6">
    <location>
        <begin position="365"/>
        <end position="389"/>
    </location>
</feature>
<evidence type="ECO:0000256" key="1">
    <source>
        <dbReference type="ARBA" id="ARBA00004651"/>
    </source>
</evidence>
<proteinExistence type="predicted"/>
<feature type="transmembrane region" description="Helical" evidence="6">
    <location>
        <begin position="273"/>
        <end position="291"/>
    </location>
</feature>
<feature type="transmembrane region" description="Helical" evidence="6">
    <location>
        <begin position="56"/>
        <end position="81"/>
    </location>
</feature>